<dbReference type="InterPro" id="IPR029055">
    <property type="entry name" value="Ntn_hydrolases_N"/>
</dbReference>
<comment type="similarity">
    <text evidence="11">Belongs to the peptidase T1B family.</text>
</comment>
<dbReference type="Gene3D" id="3.60.20.10">
    <property type="entry name" value="Glutamine Phosphoribosylpyrophosphate, subunit 1, domain 1"/>
    <property type="match status" value="1"/>
</dbReference>
<evidence type="ECO:0000256" key="10">
    <source>
        <dbReference type="PIRSR" id="PIRSR600243-1"/>
    </source>
</evidence>
<evidence type="ECO:0000256" key="3">
    <source>
        <dbReference type="ARBA" id="ARBA00022670"/>
    </source>
</evidence>
<dbReference type="PROSITE" id="PS00854">
    <property type="entry name" value="PROTEASOME_BETA_1"/>
    <property type="match status" value="1"/>
</dbReference>
<sequence>MALAELCGVKDMSSAFTSMNLFGRDRCDESDALEDLKLHSKQLEGELNFLRTPLMSLPGTAYTKELGPDGMGRPMKMHFDHGTTTLAFLYQGGVVIAVDSRATGGSYIGSQVVEKILPINKYIVGTMAGGAADCMYWERLLSKECRMYELRNRERISVAAASKVLSNLIWNYRGQLSMGVFVAGWDKTGPALYYVDSEGQRTSGKVMSCGSGSIFAYGVLDRGYRWDLADEEAQALGRKAIYHATVRDAASGGLVRGVCVCDEQVSCDVRETEYRKKEHVIDIVPVLNFGVADVHDFVANTFLILTDEIRTP</sequence>
<dbReference type="PANTHER" id="PTHR32194">
    <property type="entry name" value="METALLOPROTEASE TLDD"/>
    <property type="match status" value="1"/>
</dbReference>
<keyword evidence="13" id="KW-1185">Reference proteome</keyword>
<evidence type="ECO:0000256" key="5">
    <source>
        <dbReference type="ARBA" id="ARBA00022801"/>
    </source>
</evidence>
<evidence type="ECO:0000256" key="1">
    <source>
        <dbReference type="ARBA" id="ARBA00001198"/>
    </source>
</evidence>
<comment type="function">
    <text evidence="8">Non-catalytic component of the proteasome, a multicatalytic proteinase complex which is characterized by its ability to cleave peptides with Arg, Phe, Tyr, Leu, and Glu adjacent to the leaving group at neutral or slightly basic pH. The proteasome has an ATP-dependent proteolytic activity.</text>
</comment>
<dbReference type="PROSITE" id="PS51476">
    <property type="entry name" value="PROTEASOME_BETA_2"/>
    <property type="match status" value="1"/>
</dbReference>
<comment type="subunit">
    <text evidence="11">Component of the proteasome complex.</text>
</comment>
<dbReference type="InterPro" id="IPR000243">
    <property type="entry name" value="Pept_T1A_subB"/>
</dbReference>
<keyword evidence="2 11" id="KW-0963">Cytoplasm</keyword>
<comment type="function">
    <text evidence="11">Component of the proteasome, a multicatalytic proteinase complex which is characterized by its ability to cleave peptides with Arg, Phe, Tyr, Leu, and Glu adjacent to the leaving group at neutral or slightly basic pH. The proteasome has an ATP-dependent proteolytic activity.</text>
</comment>
<evidence type="ECO:0000256" key="4">
    <source>
        <dbReference type="ARBA" id="ARBA00022698"/>
    </source>
</evidence>
<dbReference type="SUPFAM" id="SSF56235">
    <property type="entry name" value="N-terminal nucleophile aminohydrolases (Ntn hydrolases)"/>
    <property type="match status" value="1"/>
</dbReference>
<keyword evidence="4" id="KW-0888">Threonine protease</keyword>
<evidence type="ECO:0000256" key="6">
    <source>
        <dbReference type="ARBA" id="ARBA00022942"/>
    </source>
</evidence>
<dbReference type="GO" id="GO:0005737">
    <property type="term" value="C:cytoplasm"/>
    <property type="evidence" value="ECO:0007669"/>
    <property type="project" value="UniProtKB-SubCell"/>
</dbReference>
<proteinExistence type="inferred from homology"/>
<evidence type="ECO:0000256" key="2">
    <source>
        <dbReference type="ARBA" id="ARBA00022490"/>
    </source>
</evidence>
<dbReference type="PANTHER" id="PTHR32194:SF3">
    <property type="entry name" value="PROTEASOME SUBUNIT BETA"/>
    <property type="match status" value="1"/>
</dbReference>
<dbReference type="EMBL" id="CAJPEX010000366">
    <property type="protein sequence ID" value="CAG0915315.1"/>
    <property type="molecule type" value="Genomic_DNA"/>
</dbReference>
<comment type="subcellular location">
    <subcellularLocation>
        <location evidence="11">Cytoplasm</location>
    </subcellularLocation>
    <subcellularLocation>
        <location evidence="11">Nucleus</location>
    </subcellularLocation>
</comment>
<dbReference type="EMBL" id="OA882403">
    <property type="protein sequence ID" value="CAD7275163.1"/>
    <property type="molecule type" value="Genomic_DNA"/>
</dbReference>
<dbReference type="AlphaFoldDB" id="A0A7R9BH10"/>
<accession>A0A7R9BH10</accession>
<reference evidence="12" key="1">
    <citation type="submission" date="2020-11" db="EMBL/GenBank/DDBJ databases">
        <authorList>
            <person name="Tran Van P."/>
        </authorList>
    </citation>
    <scope>NUCLEOTIDE SEQUENCE</scope>
</reference>
<dbReference type="InterPro" id="IPR001353">
    <property type="entry name" value="Proteasome_sua/b"/>
</dbReference>
<keyword evidence="11" id="KW-0539">Nucleus</keyword>
<dbReference type="InterPro" id="IPR016050">
    <property type="entry name" value="Proteasome_bsu_CS"/>
</dbReference>
<dbReference type="InterPro" id="IPR023333">
    <property type="entry name" value="Proteasome_suB-type"/>
</dbReference>
<keyword evidence="7" id="KW-0865">Zymogen</keyword>
<evidence type="ECO:0000256" key="8">
    <source>
        <dbReference type="ARBA" id="ARBA00024953"/>
    </source>
</evidence>
<comment type="catalytic activity">
    <reaction evidence="1">
        <text>Cleavage of peptide bonds with very broad specificity.</text>
        <dbReference type="EC" id="3.4.25.1"/>
    </reaction>
</comment>
<dbReference type="GO" id="GO:0051603">
    <property type="term" value="P:proteolysis involved in protein catabolic process"/>
    <property type="evidence" value="ECO:0007669"/>
    <property type="project" value="InterPro"/>
</dbReference>
<dbReference type="GO" id="GO:0005839">
    <property type="term" value="C:proteasome core complex"/>
    <property type="evidence" value="ECO:0007669"/>
    <property type="project" value="InterPro"/>
</dbReference>
<dbReference type="Proteomes" id="UP000678499">
    <property type="component" value="Unassembled WGS sequence"/>
</dbReference>
<keyword evidence="5" id="KW-0378">Hydrolase</keyword>
<evidence type="ECO:0000256" key="9">
    <source>
        <dbReference type="ARBA" id="ARBA00026071"/>
    </source>
</evidence>
<protein>
    <recommendedName>
        <fullName evidence="11">Proteasome subunit beta</fullName>
    </recommendedName>
</protein>
<evidence type="ECO:0000256" key="11">
    <source>
        <dbReference type="RuleBase" id="RU004203"/>
    </source>
</evidence>
<dbReference type="PRINTS" id="PR00141">
    <property type="entry name" value="PROTEASOME"/>
</dbReference>
<name>A0A7R9BH10_9CRUS</name>
<dbReference type="CDD" id="cd03761">
    <property type="entry name" value="proteasome_beta_type_5"/>
    <property type="match status" value="1"/>
</dbReference>
<evidence type="ECO:0000313" key="13">
    <source>
        <dbReference type="Proteomes" id="UP000678499"/>
    </source>
</evidence>
<dbReference type="Pfam" id="PF00227">
    <property type="entry name" value="Proteasome"/>
    <property type="match status" value="1"/>
</dbReference>
<keyword evidence="3" id="KW-0645">Protease</keyword>
<evidence type="ECO:0000256" key="7">
    <source>
        <dbReference type="ARBA" id="ARBA00023145"/>
    </source>
</evidence>
<comment type="subunit">
    <text evidence="9">The 26S proteasome consists of a 20S proteasome core and two 19S regulatory subunits. The 20S proteasome core is composed of 28 subunits that are arranged in four stacked rings, resulting in a barrel-shaped structure. The two end rings are each formed by seven alpha subunits, and the two central rings are each formed by seven beta subunits. The catalytic chamber with the active sites is on the inside of the barrel.</text>
</comment>
<dbReference type="OrthoDB" id="37597at2759"/>
<keyword evidence="6 11" id="KW-0647">Proteasome</keyword>
<evidence type="ECO:0000313" key="12">
    <source>
        <dbReference type="EMBL" id="CAD7275163.1"/>
    </source>
</evidence>
<gene>
    <name evidence="12" type="ORF">NMOB1V02_LOCUS2963</name>
</gene>
<dbReference type="GO" id="GO:0004298">
    <property type="term" value="F:threonine-type endopeptidase activity"/>
    <property type="evidence" value="ECO:0007669"/>
    <property type="project" value="UniProtKB-KW"/>
</dbReference>
<feature type="active site" description="Nucleophile" evidence="10">
    <location>
        <position position="83"/>
    </location>
</feature>
<dbReference type="GO" id="GO:0005634">
    <property type="term" value="C:nucleus"/>
    <property type="evidence" value="ECO:0007669"/>
    <property type="project" value="UniProtKB-SubCell"/>
</dbReference>
<organism evidence="12">
    <name type="scientific">Notodromas monacha</name>
    <dbReference type="NCBI Taxonomy" id="399045"/>
    <lineage>
        <taxon>Eukaryota</taxon>
        <taxon>Metazoa</taxon>
        <taxon>Ecdysozoa</taxon>
        <taxon>Arthropoda</taxon>
        <taxon>Crustacea</taxon>
        <taxon>Oligostraca</taxon>
        <taxon>Ostracoda</taxon>
        <taxon>Podocopa</taxon>
        <taxon>Podocopida</taxon>
        <taxon>Cypridocopina</taxon>
        <taxon>Cypridoidea</taxon>
        <taxon>Cyprididae</taxon>
        <taxon>Notodromas</taxon>
    </lineage>
</organism>